<gene>
    <name evidence="2" type="ORF">ACFO6S_20960</name>
</gene>
<dbReference type="Proteomes" id="UP001595914">
    <property type="component" value="Unassembled WGS sequence"/>
</dbReference>
<accession>A0ABV9FZW8</accession>
<reference evidence="3" key="1">
    <citation type="journal article" date="2019" name="Int. J. Syst. Evol. Microbiol.">
        <title>The Global Catalogue of Microorganisms (GCM) 10K type strain sequencing project: providing services to taxonomists for standard genome sequencing and annotation.</title>
        <authorList>
            <consortium name="The Broad Institute Genomics Platform"/>
            <consortium name="The Broad Institute Genome Sequencing Center for Infectious Disease"/>
            <person name="Wu L."/>
            <person name="Ma J."/>
        </authorList>
    </citation>
    <scope>NUCLEOTIDE SEQUENCE [LARGE SCALE GENOMIC DNA]</scope>
    <source>
        <strain evidence="3">CCUG 54520</strain>
    </source>
</reference>
<keyword evidence="3" id="KW-1185">Reference proteome</keyword>
<organism evidence="2 3">
    <name type="scientific">Rhodococcus kronopolitis</name>
    <dbReference type="NCBI Taxonomy" id="1460226"/>
    <lineage>
        <taxon>Bacteria</taxon>
        <taxon>Bacillati</taxon>
        <taxon>Actinomycetota</taxon>
        <taxon>Actinomycetes</taxon>
        <taxon>Mycobacteriales</taxon>
        <taxon>Nocardiaceae</taxon>
        <taxon>Rhodococcus</taxon>
    </lineage>
</organism>
<evidence type="ECO:0000313" key="3">
    <source>
        <dbReference type="Proteomes" id="UP001595914"/>
    </source>
</evidence>
<evidence type="ECO:0000313" key="2">
    <source>
        <dbReference type="EMBL" id="MFC4606172.1"/>
    </source>
</evidence>
<keyword evidence="1" id="KW-1133">Transmembrane helix</keyword>
<comment type="caution">
    <text evidence="2">The sequence shown here is derived from an EMBL/GenBank/DDBJ whole genome shotgun (WGS) entry which is preliminary data.</text>
</comment>
<sequence length="177" mass="17266">MSAARTAPTDRMRGAAVGALTAAMAVAGHGFAGGGFPSSAALTLLVLGCAGVGALAGSIRGGGVLALLGALACGQLVGHLALSTALTHQHAGADLSARGLSMLLWHAAATAVCATLIRAAERLYGPVTRVLRALLRPVPAPPRPTGSALRAVAVGGAEPVLLDFAISRRGPPAAACA</sequence>
<name>A0ABV9FZW8_9NOCA</name>
<keyword evidence="1" id="KW-0812">Transmembrane</keyword>
<proteinExistence type="predicted"/>
<keyword evidence="1" id="KW-0472">Membrane</keyword>
<dbReference type="EMBL" id="JBHSFO010000015">
    <property type="protein sequence ID" value="MFC4606172.1"/>
    <property type="molecule type" value="Genomic_DNA"/>
</dbReference>
<feature type="transmembrane region" description="Helical" evidence="1">
    <location>
        <begin position="38"/>
        <end position="57"/>
    </location>
</feature>
<evidence type="ECO:0008006" key="4">
    <source>
        <dbReference type="Google" id="ProtNLM"/>
    </source>
</evidence>
<feature type="transmembrane region" description="Helical" evidence="1">
    <location>
        <begin position="64"/>
        <end position="82"/>
    </location>
</feature>
<protein>
    <recommendedName>
        <fullName evidence="4">MFS transporter</fullName>
    </recommendedName>
</protein>
<evidence type="ECO:0000256" key="1">
    <source>
        <dbReference type="SAM" id="Phobius"/>
    </source>
</evidence>
<feature type="transmembrane region" description="Helical" evidence="1">
    <location>
        <begin position="102"/>
        <end position="120"/>
    </location>
</feature>
<feature type="transmembrane region" description="Helical" evidence="1">
    <location>
        <begin position="12"/>
        <end position="32"/>
    </location>
</feature>
<dbReference type="RefSeq" id="WP_378419897.1">
    <property type="nucleotide sequence ID" value="NZ_JBHSFO010000015.1"/>
</dbReference>